<evidence type="ECO:0000313" key="2">
    <source>
        <dbReference type="EMBL" id="KAF2635829.1"/>
    </source>
</evidence>
<dbReference type="EMBL" id="MU006802">
    <property type="protein sequence ID" value="KAF2635829.1"/>
    <property type="molecule type" value="Genomic_DNA"/>
</dbReference>
<dbReference type="OrthoDB" id="3010248at2759"/>
<sequence>MAKWTEESNCTYGQALLPVVHDVYGLCLRVLKLSGEASYNAPDHPLRGLLLGDSGRICVAGHAAVQTYLQIEHREKANCDIYLSANILLTYTELHMHAPQMEATLDCSILTIRNRTNGFSFGEFIPLYKYLHDTCPRESDIFFQGTRMWTDSTCRKITGLGDSIWRAWTPYPIEDIWTRIVTWKLPLFQLVGQFPRAPLGLSVEIATYLHVMGDPLDSITSMLLTLSMCRSRVELAKYVCQTAGIDETSPEFPQTWKRLAIIMVSYDECGKSDEALGFCGAYLQNREHPRFEDDIRPVYEESADCLAADRQTKTLPVALAESFFIGGWVIALVKAASSEPNPTNWPNIEIHSVAFSGLYLWVASAVVVACFIGVSQTETSIPRLLQGMEYHLPETRARPEARRPSLASRKETSWCVTGHERAIKGGLNSWRPNKWVKRQRQEFGISTLAMVGFVGAAMITVVTSYATAIILSYYVPPQGPDCRHIPESLMFLIWLMSFTLECLFDQKLKGKLLFWSVFTKDLLAALSNIAIVVITQWGVMNRCGKNVSL</sequence>
<evidence type="ECO:0000313" key="3">
    <source>
        <dbReference type="Proteomes" id="UP000799753"/>
    </source>
</evidence>
<name>A0A6A6RJX2_9PLEO</name>
<keyword evidence="1" id="KW-0812">Transmembrane</keyword>
<protein>
    <submittedName>
        <fullName evidence="2">Uncharacterized protein</fullName>
    </submittedName>
</protein>
<keyword evidence="1" id="KW-1133">Transmembrane helix</keyword>
<organism evidence="2 3">
    <name type="scientific">Massarina eburnea CBS 473.64</name>
    <dbReference type="NCBI Taxonomy" id="1395130"/>
    <lineage>
        <taxon>Eukaryota</taxon>
        <taxon>Fungi</taxon>
        <taxon>Dikarya</taxon>
        <taxon>Ascomycota</taxon>
        <taxon>Pezizomycotina</taxon>
        <taxon>Dothideomycetes</taxon>
        <taxon>Pleosporomycetidae</taxon>
        <taxon>Pleosporales</taxon>
        <taxon>Massarineae</taxon>
        <taxon>Massarinaceae</taxon>
        <taxon>Massarina</taxon>
    </lineage>
</organism>
<accession>A0A6A6RJX2</accession>
<feature type="transmembrane region" description="Helical" evidence="1">
    <location>
        <begin position="443"/>
        <end position="476"/>
    </location>
</feature>
<proteinExistence type="predicted"/>
<feature type="transmembrane region" description="Helical" evidence="1">
    <location>
        <begin position="512"/>
        <end position="539"/>
    </location>
</feature>
<keyword evidence="1" id="KW-0472">Membrane</keyword>
<dbReference type="AlphaFoldDB" id="A0A6A6RJX2"/>
<gene>
    <name evidence="2" type="ORF">P280DRAFT_510845</name>
</gene>
<feature type="transmembrane region" description="Helical" evidence="1">
    <location>
        <begin position="488"/>
        <end position="505"/>
    </location>
</feature>
<feature type="transmembrane region" description="Helical" evidence="1">
    <location>
        <begin position="315"/>
        <end position="333"/>
    </location>
</feature>
<keyword evidence="3" id="KW-1185">Reference proteome</keyword>
<evidence type="ECO:0000256" key="1">
    <source>
        <dbReference type="SAM" id="Phobius"/>
    </source>
</evidence>
<dbReference type="Proteomes" id="UP000799753">
    <property type="component" value="Unassembled WGS sequence"/>
</dbReference>
<reference evidence="2" key="1">
    <citation type="journal article" date="2020" name="Stud. Mycol.">
        <title>101 Dothideomycetes genomes: a test case for predicting lifestyles and emergence of pathogens.</title>
        <authorList>
            <person name="Haridas S."/>
            <person name="Albert R."/>
            <person name="Binder M."/>
            <person name="Bloem J."/>
            <person name="Labutti K."/>
            <person name="Salamov A."/>
            <person name="Andreopoulos B."/>
            <person name="Baker S."/>
            <person name="Barry K."/>
            <person name="Bills G."/>
            <person name="Bluhm B."/>
            <person name="Cannon C."/>
            <person name="Castanera R."/>
            <person name="Culley D."/>
            <person name="Daum C."/>
            <person name="Ezra D."/>
            <person name="Gonzalez J."/>
            <person name="Henrissat B."/>
            <person name="Kuo A."/>
            <person name="Liang C."/>
            <person name="Lipzen A."/>
            <person name="Lutzoni F."/>
            <person name="Magnuson J."/>
            <person name="Mondo S."/>
            <person name="Nolan M."/>
            <person name="Ohm R."/>
            <person name="Pangilinan J."/>
            <person name="Park H.-J."/>
            <person name="Ramirez L."/>
            <person name="Alfaro M."/>
            <person name="Sun H."/>
            <person name="Tritt A."/>
            <person name="Yoshinaga Y."/>
            <person name="Zwiers L.-H."/>
            <person name="Turgeon B."/>
            <person name="Goodwin S."/>
            <person name="Spatafora J."/>
            <person name="Crous P."/>
            <person name="Grigoriev I."/>
        </authorList>
    </citation>
    <scope>NUCLEOTIDE SEQUENCE</scope>
    <source>
        <strain evidence="2">CBS 473.64</strain>
    </source>
</reference>
<feature type="transmembrane region" description="Helical" evidence="1">
    <location>
        <begin position="353"/>
        <end position="374"/>
    </location>
</feature>